<evidence type="ECO:0000313" key="4">
    <source>
        <dbReference type="Proteomes" id="UP001494902"/>
    </source>
</evidence>
<dbReference type="RefSeq" id="WP_349297083.1">
    <property type="nucleotide sequence ID" value="NZ_JBEDNQ010000002.1"/>
</dbReference>
<evidence type="ECO:0000256" key="1">
    <source>
        <dbReference type="ARBA" id="ARBA00006484"/>
    </source>
</evidence>
<comment type="similarity">
    <text evidence="1">Belongs to the short-chain dehydrogenases/reductases (SDR) family.</text>
</comment>
<dbReference type="PANTHER" id="PTHR44169:SF6">
    <property type="entry name" value="NADPH-DEPENDENT 1-ACYLDIHYDROXYACETONE PHOSPHATE REDUCTASE"/>
    <property type="match status" value="1"/>
</dbReference>
<sequence>MQITGRTVFIPGSTSGIGLALALALRDRGNTVIVGGRRRERLDQLVAEHPGLDAVEIDTTDPSNIRTAVAEVLRRHPDLDVLVAMAGIMQAEDWHSPEGFLDSAELVVTTNVLGPIRLIGELVEHLRSRPESMIMTVSSGLAFTPLAATPSYNASKAAIHMLTESLRLQLADTSVTLRELVPPAVQTPLMPGHETNETAMPLDEFVAEVMALLKNAPDAPEIQVERVKPLRLSEVRGEYARTVAMLNGSDPHATARS</sequence>
<keyword evidence="2" id="KW-0560">Oxidoreductase</keyword>
<dbReference type="Proteomes" id="UP001494902">
    <property type="component" value="Unassembled WGS sequence"/>
</dbReference>
<comment type="caution">
    <text evidence="3">The sequence shown here is derived from an EMBL/GenBank/DDBJ whole genome shotgun (WGS) entry which is preliminary data.</text>
</comment>
<dbReference type="InterPro" id="IPR036291">
    <property type="entry name" value="NAD(P)-bd_dom_sf"/>
</dbReference>
<protein>
    <submittedName>
        <fullName evidence="3">SDR family NAD(P)-dependent oxidoreductase</fullName>
    </submittedName>
</protein>
<dbReference type="PRINTS" id="PR00081">
    <property type="entry name" value="GDHRDH"/>
</dbReference>
<accession>A0ABV1K810</accession>
<evidence type="ECO:0000313" key="3">
    <source>
        <dbReference type="EMBL" id="MEQ3549994.1"/>
    </source>
</evidence>
<keyword evidence="4" id="KW-1185">Reference proteome</keyword>
<dbReference type="InterPro" id="IPR020904">
    <property type="entry name" value="Sc_DH/Rdtase_CS"/>
</dbReference>
<name>A0ABV1K810_9PSEU</name>
<dbReference type="InterPro" id="IPR002347">
    <property type="entry name" value="SDR_fam"/>
</dbReference>
<dbReference type="PANTHER" id="PTHR44169">
    <property type="entry name" value="NADPH-DEPENDENT 1-ACYLDIHYDROXYACETONE PHOSPHATE REDUCTASE"/>
    <property type="match status" value="1"/>
</dbReference>
<dbReference type="EMBL" id="JBEDNQ010000002">
    <property type="protein sequence ID" value="MEQ3549994.1"/>
    <property type="molecule type" value="Genomic_DNA"/>
</dbReference>
<dbReference type="Pfam" id="PF00106">
    <property type="entry name" value="adh_short"/>
    <property type="match status" value="1"/>
</dbReference>
<dbReference type="PROSITE" id="PS00061">
    <property type="entry name" value="ADH_SHORT"/>
    <property type="match status" value="1"/>
</dbReference>
<gene>
    <name evidence="3" type="ORF">WIS52_05885</name>
</gene>
<reference evidence="3 4" key="1">
    <citation type="submission" date="2024-03" db="EMBL/GenBank/DDBJ databases">
        <title>Draft genome sequence of Pseudonocardia nematodicida JCM 31783.</title>
        <authorList>
            <person name="Butdee W."/>
            <person name="Duangmal K."/>
        </authorList>
    </citation>
    <scope>NUCLEOTIDE SEQUENCE [LARGE SCALE GENOMIC DNA]</scope>
    <source>
        <strain evidence="3 4">JCM 31783</strain>
    </source>
</reference>
<evidence type="ECO:0000256" key="2">
    <source>
        <dbReference type="ARBA" id="ARBA00023002"/>
    </source>
</evidence>
<proteinExistence type="inferred from homology"/>
<organism evidence="3 4">
    <name type="scientific">Pseudonocardia nematodicida</name>
    <dbReference type="NCBI Taxonomy" id="1206997"/>
    <lineage>
        <taxon>Bacteria</taxon>
        <taxon>Bacillati</taxon>
        <taxon>Actinomycetota</taxon>
        <taxon>Actinomycetes</taxon>
        <taxon>Pseudonocardiales</taxon>
        <taxon>Pseudonocardiaceae</taxon>
        <taxon>Pseudonocardia</taxon>
    </lineage>
</organism>
<dbReference type="Gene3D" id="3.40.50.720">
    <property type="entry name" value="NAD(P)-binding Rossmann-like Domain"/>
    <property type="match status" value="1"/>
</dbReference>
<dbReference type="SUPFAM" id="SSF51735">
    <property type="entry name" value="NAD(P)-binding Rossmann-fold domains"/>
    <property type="match status" value="1"/>
</dbReference>